<feature type="domain" description="Putative beta-lactamase-inhibitor-like PepSY-like" evidence="2">
    <location>
        <begin position="332"/>
        <end position="387"/>
    </location>
</feature>
<keyword evidence="1" id="KW-0732">Signal</keyword>
<sequence>MKKLYIYLFFVGLILWSCDSVTDLQPQQNLDEAIPVAAINAIKTNYPEATKVRFTTIERNKIFQSDFDVKVERMSAIVNNVGVISEMYKQTGVVNLPDNIKAYLEANYSGAVIINVCQQVNKDGKIEGYKVILKDKDSKNITLIFDATGTLIMNVSDNPNGGPGGMPPPKLYFIDKNELPQVIIDFLVAKHGDYKCIKVGVVLDGATKNYSVVISQDFTTFDYLFDEKGNVLKSSSFGVNAPSGRFEDKPITINDLTSKIKAYLDKEYKGWQFERGIAFIQNGAIQVYNVLITYDKKQYSLQFDKDGNFLKKEQVGVGGNDNKVEVKLIFPKDVPATIVNYLASKHKDYKYIQTAIIIDKTKKTYWITILSNNEVYDYTFDESGKFLSVKEIEMKLPDNKIYDRPLDSKDIPSNAKAYLDGNYRGWVFQRGVIVYAENKILGYVIAIKVANDYYYINFDANANFLSARKG</sequence>
<protein>
    <recommendedName>
        <fullName evidence="2">Putative beta-lactamase-inhibitor-like PepSY-like domain-containing protein</fullName>
    </recommendedName>
</protein>
<keyword evidence="4" id="KW-1185">Reference proteome</keyword>
<dbReference type="InterPro" id="IPR021533">
    <property type="entry name" value="PepSY-like"/>
</dbReference>
<gene>
    <name evidence="3" type="ORF">GCM10011514_19860</name>
</gene>
<dbReference type="RefSeq" id="WP_188765910.1">
    <property type="nucleotide sequence ID" value="NZ_BMKK01000003.1"/>
</dbReference>
<dbReference type="Proteomes" id="UP000609064">
    <property type="component" value="Unassembled WGS sequence"/>
</dbReference>
<organism evidence="3 4">
    <name type="scientific">Emticicia aquatilis</name>
    <dbReference type="NCBI Taxonomy" id="1537369"/>
    <lineage>
        <taxon>Bacteria</taxon>
        <taxon>Pseudomonadati</taxon>
        <taxon>Bacteroidota</taxon>
        <taxon>Cytophagia</taxon>
        <taxon>Cytophagales</taxon>
        <taxon>Leadbetterellaceae</taxon>
        <taxon>Emticicia</taxon>
    </lineage>
</organism>
<evidence type="ECO:0000256" key="1">
    <source>
        <dbReference type="SAM" id="SignalP"/>
    </source>
</evidence>
<reference evidence="3" key="2">
    <citation type="submission" date="2020-09" db="EMBL/GenBank/DDBJ databases">
        <authorList>
            <person name="Sun Q."/>
            <person name="Zhou Y."/>
        </authorList>
    </citation>
    <scope>NUCLEOTIDE SEQUENCE</scope>
    <source>
        <strain evidence="3">CGMCC 1.15958</strain>
    </source>
</reference>
<feature type="domain" description="Putative beta-lactamase-inhibitor-like PepSY-like" evidence="2">
    <location>
        <begin position="95"/>
        <end position="152"/>
    </location>
</feature>
<feature type="signal peptide" evidence="1">
    <location>
        <begin position="1"/>
        <end position="22"/>
    </location>
</feature>
<reference evidence="3" key="1">
    <citation type="journal article" date="2014" name="Int. J. Syst. Evol. Microbiol.">
        <title>Complete genome sequence of Corynebacterium casei LMG S-19264T (=DSM 44701T), isolated from a smear-ripened cheese.</title>
        <authorList>
            <consortium name="US DOE Joint Genome Institute (JGI-PGF)"/>
            <person name="Walter F."/>
            <person name="Albersmeier A."/>
            <person name="Kalinowski J."/>
            <person name="Ruckert C."/>
        </authorList>
    </citation>
    <scope>NUCLEOTIDE SEQUENCE</scope>
    <source>
        <strain evidence="3">CGMCC 1.15958</strain>
    </source>
</reference>
<dbReference type="EMBL" id="BMKK01000003">
    <property type="protein sequence ID" value="GGD55788.1"/>
    <property type="molecule type" value="Genomic_DNA"/>
</dbReference>
<feature type="domain" description="Putative beta-lactamase-inhibitor-like PepSY-like" evidence="2">
    <location>
        <begin position="32"/>
        <end position="73"/>
    </location>
</feature>
<evidence type="ECO:0000313" key="3">
    <source>
        <dbReference type="EMBL" id="GGD55788.1"/>
    </source>
</evidence>
<evidence type="ECO:0000313" key="4">
    <source>
        <dbReference type="Proteomes" id="UP000609064"/>
    </source>
</evidence>
<dbReference type="Gene3D" id="3.10.450.360">
    <property type="match status" value="1"/>
</dbReference>
<comment type="caution">
    <text evidence="3">The sequence shown here is derived from an EMBL/GenBank/DDBJ whole genome shotgun (WGS) entry which is preliminary data.</text>
</comment>
<name>A0A917DNR1_9BACT</name>
<dbReference type="Pfam" id="PF11396">
    <property type="entry name" value="PepSY_like"/>
    <property type="match status" value="3"/>
</dbReference>
<dbReference type="Gene3D" id="3.40.1420.30">
    <property type="match status" value="2"/>
</dbReference>
<feature type="chain" id="PRO_5036920007" description="Putative beta-lactamase-inhibitor-like PepSY-like domain-containing protein" evidence="1">
    <location>
        <begin position="23"/>
        <end position="470"/>
    </location>
</feature>
<proteinExistence type="predicted"/>
<accession>A0A917DNR1</accession>
<dbReference type="AlphaFoldDB" id="A0A917DNR1"/>
<evidence type="ECO:0000259" key="2">
    <source>
        <dbReference type="Pfam" id="PF11396"/>
    </source>
</evidence>
<dbReference type="SUPFAM" id="SSF160574">
    <property type="entry name" value="BT0923-like"/>
    <property type="match status" value="2"/>
</dbReference>